<gene>
    <name evidence="2" type="ORF">B0T10DRAFT_458346</name>
</gene>
<comment type="caution">
    <text evidence="2">The sequence shown here is derived from an EMBL/GenBank/DDBJ whole genome shotgun (WGS) entry which is preliminary data.</text>
</comment>
<accession>A0A9P8W735</accession>
<evidence type="ECO:0000259" key="1">
    <source>
        <dbReference type="Pfam" id="PF08531"/>
    </source>
</evidence>
<dbReference type="InterPro" id="IPR013737">
    <property type="entry name" value="Bac_rhamnosid_N"/>
</dbReference>
<organism evidence="2 3">
    <name type="scientific">Thelonectria olida</name>
    <dbReference type="NCBI Taxonomy" id="1576542"/>
    <lineage>
        <taxon>Eukaryota</taxon>
        <taxon>Fungi</taxon>
        <taxon>Dikarya</taxon>
        <taxon>Ascomycota</taxon>
        <taxon>Pezizomycotina</taxon>
        <taxon>Sordariomycetes</taxon>
        <taxon>Hypocreomycetidae</taxon>
        <taxon>Hypocreales</taxon>
        <taxon>Nectriaceae</taxon>
        <taxon>Thelonectria</taxon>
    </lineage>
</organism>
<dbReference type="EMBL" id="JAGPYM010000007">
    <property type="protein sequence ID" value="KAH6892638.1"/>
    <property type="molecule type" value="Genomic_DNA"/>
</dbReference>
<dbReference type="AlphaFoldDB" id="A0A9P8W735"/>
<keyword evidence="3" id="KW-1185">Reference proteome</keyword>
<dbReference type="Gene3D" id="2.60.120.260">
    <property type="entry name" value="Galactose-binding domain-like"/>
    <property type="match status" value="1"/>
</dbReference>
<reference evidence="2 3" key="1">
    <citation type="journal article" date="2021" name="Nat. Commun.">
        <title>Genetic determinants of endophytism in the Arabidopsis root mycobiome.</title>
        <authorList>
            <person name="Mesny F."/>
            <person name="Miyauchi S."/>
            <person name="Thiergart T."/>
            <person name="Pickel B."/>
            <person name="Atanasova L."/>
            <person name="Karlsson M."/>
            <person name="Huettel B."/>
            <person name="Barry K.W."/>
            <person name="Haridas S."/>
            <person name="Chen C."/>
            <person name="Bauer D."/>
            <person name="Andreopoulos W."/>
            <person name="Pangilinan J."/>
            <person name="LaButti K."/>
            <person name="Riley R."/>
            <person name="Lipzen A."/>
            <person name="Clum A."/>
            <person name="Drula E."/>
            <person name="Henrissat B."/>
            <person name="Kohler A."/>
            <person name="Grigoriev I.V."/>
            <person name="Martin F.M."/>
            <person name="Hacquard S."/>
        </authorList>
    </citation>
    <scope>NUCLEOTIDE SEQUENCE [LARGE SCALE GENOMIC DNA]</scope>
    <source>
        <strain evidence="2 3">MPI-CAGE-CH-0241</strain>
    </source>
</reference>
<dbReference type="Proteomes" id="UP000777438">
    <property type="component" value="Unassembled WGS sequence"/>
</dbReference>
<proteinExistence type="predicted"/>
<sequence>MAALHLRCHRTRPERQQRDRRRSWQGLVCRKVLPQLSANDYNYCGDTIAHVSLLVMTFKDGTIIEVPSDLSWTVEPARSWTLQVYDIEAHHSRLEPEIKGWSRASFDDSKWYAAKELPPLVGKPAPSDSPVRKVEELMTPPSRSMAHRGPAVPTVWGHGQPIGQTPTTRSPRSIDAACGFAPPEWQSHIGTIVVARISGMRSSYQAHAHLTLS</sequence>
<protein>
    <recommendedName>
        <fullName evidence="1">Bacterial alpha-L-rhamnosidase N-terminal domain-containing protein</fullName>
    </recommendedName>
</protein>
<evidence type="ECO:0000313" key="2">
    <source>
        <dbReference type="EMBL" id="KAH6892638.1"/>
    </source>
</evidence>
<name>A0A9P8W735_9HYPO</name>
<dbReference type="Pfam" id="PF08531">
    <property type="entry name" value="Bac_rhamnosid_N"/>
    <property type="match status" value="1"/>
</dbReference>
<feature type="domain" description="Bacterial alpha-L-rhamnosidase N-terminal" evidence="1">
    <location>
        <begin position="39"/>
        <end position="133"/>
    </location>
</feature>
<evidence type="ECO:0000313" key="3">
    <source>
        <dbReference type="Proteomes" id="UP000777438"/>
    </source>
</evidence>